<proteinExistence type="predicted"/>
<dbReference type="InterPro" id="IPR051706">
    <property type="entry name" value="Glycosyltransferase_domain"/>
</dbReference>
<dbReference type="PANTHER" id="PTHR32385:SF15">
    <property type="entry name" value="INOSITOL PHOSPHOCERAMIDE MANNOSYLTRANSFERASE 1"/>
    <property type="match status" value="1"/>
</dbReference>
<organism evidence="2 3">
    <name type="scientific">Pediococcus pentosaceus</name>
    <dbReference type="NCBI Taxonomy" id="1255"/>
    <lineage>
        <taxon>Bacteria</taxon>
        <taxon>Bacillati</taxon>
        <taxon>Bacillota</taxon>
        <taxon>Bacilli</taxon>
        <taxon>Lactobacillales</taxon>
        <taxon>Lactobacillaceae</taxon>
        <taxon>Pediococcus</taxon>
    </lineage>
</organism>
<keyword evidence="1" id="KW-0812">Transmembrane</keyword>
<dbReference type="Pfam" id="PF05704">
    <property type="entry name" value="Caps_synth"/>
    <property type="match status" value="1"/>
</dbReference>
<comment type="caution">
    <text evidence="2">The sequence shown here is derived from an EMBL/GenBank/DDBJ whole genome shotgun (WGS) entry which is preliminary data.</text>
</comment>
<dbReference type="PANTHER" id="PTHR32385">
    <property type="entry name" value="MANNOSYL PHOSPHORYLINOSITOL CERAMIDE SYNTHASE"/>
    <property type="match status" value="1"/>
</dbReference>
<dbReference type="Proteomes" id="UP000743107">
    <property type="component" value="Unassembled WGS sequence"/>
</dbReference>
<keyword evidence="1" id="KW-0472">Membrane</keyword>
<dbReference type="SUPFAM" id="SSF53448">
    <property type="entry name" value="Nucleotide-diphospho-sugar transferases"/>
    <property type="match status" value="1"/>
</dbReference>
<dbReference type="InterPro" id="IPR029044">
    <property type="entry name" value="Nucleotide-diphossugar_trans"/>
</dbReference>
<dbReference type="RefSeq" id="WP_195751909.1">
    <property type="nucleotide sequence ID" value="NZ_CP127866.1"/>
</dbReference>
<dbReference type="InterPro" id="IPR008441">
    <property type="entry name" value="AfumC-like_glycosyl_Trfase"/>
</dbReference>
<dbReference type="AlphaFoldDB" id="A0AA41C090"/>
<protein>
    <submittedName>
        <fullName evidence="2">Methanolan biosynthesis protein EpsI</fullName>
    </submittedName>
</protein>
<accession>A0AA41C090</accession>
<dbReference type="GO" id="GO:0000030">
    <property type="term" value="F:mannosyltransferase activity"/>
    <property type="evidence" value="ECO:0007669"/>
    <property type="project" value="TreeGrafter"/>
</dbReference>
<dbReference type="GO" id="GO:0016020">
    <property type="term" value="C:membrane"/>
    <property type="evidence" value="ECO:0007669"/>
    <property type="project" value="GOC"/>
</dbReference>
<evidence type="ECO:0000313" key="2">
    <source>
        <dbReference type="EMBL" id="MBF7127223.1"/>
    </source>
</evidence>
<gene>
    <name evidence="2" type="ORF">ITQ97_05315</name>
</gene>
<feature type="transmembrane region" description="Helical" evidence="1">
    <location>
        <begin position="12"/>
        <end position="33"/>
    </location>
</feature>
<sequence length="331" mass="39088">MSKLHDIYECFGLFKGSKFILIKFIAFLLKVLFVKTDKKYIFLGKIVRKLTTITDKMVENYILQKYKNIYVKYENTTWNEGKVPSKKIIWTAWLQGFEDMPQVVQKCIKSVKKNAGNYEVKVITLKNIHEYININPKIESEFTKGNIKSAHFTDYIRMGLLKKYGGVWLDATLFMIKPLDDDIWKQKLQLWNTVYDVTNKKSEYIAIPFVEEFNNGFLVAKKGATFYQFALEITEKILLDKITKFDYFANFKAYFAGKNNIPQLGKLWKDMPIINPYGLVSMQFWNKPINKRVARIIENKKSYFFKLTYKEKWVSSVNGNMTTEEFIVENY</sequence>
<evidence type="ECO:0000313" key="3">
    <source>
        <dbReference type="Proteomes" id="UP000743107"/>
    </source>
</evidence>
<dbReference type="EMBL" id="JADOFV010000003">
    <property type="protein sequence ID" value="MBF7127223.1"/>
    <property type="molecule type" value="Genomic_DNA"/>
</dbReference>
<dbReference type="Gene3D" id="3.90.550.20">
    <property type="match status" value="1"/>
</dbReference>
<dbReference type="GO" id="GO:0051999">
    <property type="term" value="P:mannosyl-inositol phosphorylceramide biosynthetic process"/>
    <property type="evidence" value="ECO:0007669"/>
    <property type="project" value="TreeGrafter"/>
</dbReference>
<keyword evidence="1" id="KW-1133">Transmembrane helix</keyword>
<reference evidence="2" key="1">
    <citation type="submission" date="2020-11" db="EMBL/GenBank/DDBJ databases">
        <title>Antibiotic susceptibility profiles of Pediococcus pentosaceus from various origins and their implications for the safety assessment of strains with food-technology applications.</title>
        <authorList>
            <person name="Shani N."/>
            <person name="Oberhaensli S."/>
            <person name="Arias E."/>
        </authorList>
    </citation>
    <scope>NUCLEOTIDE SEQUENCE</scope>
    <source>
        <strain evidence="2">FAM 19164</strain>
    </source>
</reference>
<name>A0AA41C090_PEDPE</name>
<evidence type="ECO:0000256" key="1">
    <source>
        <dbReference type="SAM" id="Phobius"/>
    </source>
</evidence>